<gene>
    <name evidence="1" type="ORF">CGE01nite_27220</name>
</gene>
<sequence length="163" mass="17336">MAADTEAQHALVRDLAGAVLATQAPDELPLLDLTSEEFFADPDAALAADRRDESLGFGIELAMLTPVVLAVVTPVVQFLVDLARDTFTDAAKQEVTPRVAAWLRRVTHRDDEKPVGPPSAGLTETQARAVHDLAHRRALDLGLDESRAGLLADAVVGGLVVAR</sequence>
<name>A0A4Y3KM20_9CELL</name>
<organism evidence="1 2">
    <name type="scientific">Cellulomonas gelida</name>
    <dbReference type="NCBI Taxonomy" id="1712"/>
    <lineage>
        <taxon>Bacteria</taxon>
        <taxon>Bacillati</taxon>
        <taxon>Actinomycetota</taxon>
        <taxon>Actinomycetes</taxon>
        <taxon>Micrococcales</taxon>
        <taxon>Cellulomonadaceae</taxon>
        <taxon>Cellulomonas</taxon>
    </lineage>
</organism>
<dbReference type="OrthoDB" id="4938920at2"/>
<keyword evidence="2" id="KW-1185">Reference proteome</keyword>
<dbReference type="EMBL" id="BJLQ01000036">
    <property type="protein sequence ID" value="GEA85471.1"/>
    <property type="molecule type" value="Genomic_DNA"/>
</dbReference>
<dbReference type="AlphaFoldDB" id="A0A4Y3KM20"/>
<dbReference type="RefSeq" id="WP_141371399.1">
    <property type="nucleotide sequence ID" value="NZ_BJLQ01000036.1"/>
</dbReference>
<dbReference type="Proteomes" id="UP000320461">
    <property type="component" value="Unassembled WGS sequence"/>
</dbReference>
<proteinExistence type="predicted"/>
<evidence type="ECO:0000313" key="2">
    <source>
        <dbReference type="Proteomes" id="UP000320461"/>
    </source>
</evidence>
<reference evidence="1 2" key="1">
    <citation type="submission" date="2019-06" db="EMBL/GenBank/DDBJ databases">
        <title>Whole genome shotgun sequence of Cellulomonas gelida NBRC 3748.</title>
        <authorList>
            <person name="Hosoyama A."/>
            <person name="Uohara A."/>
            <person name="Ohji S."/>
            <person name="Ichikawa N."/>
        </authorList>
    </citation>
    <scope>NUCLEOTIDE SEQUENCE [LARGE SCALE GENOMIC DNA]</scope>
    <source>
        <strain evidence="1 2">NBRC 3748</strain>
    </source>
</reference>
<protein>
    <submittedName>
        <fullName evidence="1">Uncharacterized protein</fullName>
    </submittedName>
</protein>
<comment type="caution">
    <text evidence="1">The sequence shown here is derived from an EMBL/GenBank/DDBJ whole genome shotgun (WGS) entry which is preliminary data.</text>
</comment>
<evidence type="ECO:0000313" key="1">
    <source>
        <dbReference type="EMBL" id="GEA85471.1"/>
    </source>
</evidence>
<accession>A0A4Y3KM20</accession>